<organism evidence="6 7">
    <name type="scientific">Bosea thiooxidans</name>
    <dbReference type="NCBI Taxonomy" id="53254"/>
    <lineage>
        <taxon>Bacteria</taxon>
        <taxon>Pseudomonadati</taxon>
        <taxon>Pseudomonadota</taxon>
        <taxon>Alphaproteobacteria</taxon>
        <taxon>Hyphomicrobiales</taxon>
        <taxon>Boseaceae</taxon>
        <taxon>Bosea</taxon>
    </lineage>
</organism>
<dbReference type="Proteomes" id="UP000190130">
    <property type="component" value="Unassembled WGS sequence"/>
</dbReference>
<keyword evidence="3 5" id="KW-1133">Transmembrane helix</keyword>
<dbReference type="EMBL" id="FUYX01000007">
    <property type="protein sequence ID" value="SKB90319.1"/>
    <property type="molecule type" value="Genomic_DNA"/>
</dbReference>
<feature type="transmembrane region" description="Helical" evidence="5">
    <location>
        <begin position="26"/>
        <end position="46"/>
    </location>
</feature>
<gene>
    <name evidence="6" type="ORF">SAMN05660750_02913</name>
</gene>
<feature type="transmembrane region" description="Helical" evidence="5">
    <location>
        <begin position="101"/>
        <end position="121"/>
    </location>
</feature>
<dbReference type="InterPro" id="IPR019691">
    <property type="entry name" value="DUF2585"/>
</dbReference>
<accession>A0A1T5F2H3</accession>
<reference evidence="6 7" key="1">
    <citation type="submission" date="2017-02" db="EMBL/GenBank/DDBJ databases">
        <authorList>
            <person name="Peterson S.W."/>
        </authorList>
    </citation>
    <scope>NUCLEOTIDE SEQUENCE [LARGE SCALE GENOMIC DNA]</scope>
    <source>
        <strain evidence="6 7">DSM 9653</strain>
    </source>
</reference>
<evidence type="ECO:0000313" key="7">
    <source>
        <dbReference type="Proteomes" id="UP000190130"/>
    </source>
</evidence>
<feature type="transmembrane region" description="Helical" evidence="5">
    <location>
        <begin position="76"/>
        <end position="95"/>
    </location>
</feature>
<evidence type="ECO:0000256" key="1">
    <source>
        <dbReference type="ARBA" id="ARBA00022475"/>
    </source>
</evidence>
<dbReference type="Pfam" id="PF10755">
    <property type="entry name" value="DUF2585"/>
    <property type="match status" value="1"/>
</dbReference>
<evidence type="ECO:0000256" key="3">
    <source>
        <dbReference type="ARBA" id="ARBA00022989"/>
    </source>
</evidence>
<dbReference type="RefSeq" id="WP_079591643.1">
    <property type="nucleotide sequence ID" value="NZ_FUYX01000007.1"/>
</dbReference>
<dbReference type="NCBIfam" id="NF002099">
    <property type="entry name" value="PRK00944.1"/>
    <property type="match status" value="1"/>
</dbReference>
<dbReference type="OrthoDB" id="9811954at2"/>
<dbReference type="HAMAP" id="MF_01514">
    <property type="entry name" value="UPF0314"/>
    <property type="match status" value="1"/>
</dbReference>
<keyword evidence="1 5" id="KW-1003">Cell membrane</keyword>
<dbReference type="GO" id="GO:0005886">
    <property type="term" value="C:plasma membrane"/>
    <property type="evidence" value="ECO:0007669"/>
    <property type="project" value="UniProtKB-SubCell"/>
</dbReference>
<dbReference type="AlphaFoldDB" id="A0A1T5F2H3"/>
<evidence type="ECO:0000256" key="5">
    <source>
        <dbReference type="HAMAP-Rule" id="MF_01514"/>
    </source>
</evidence>
<evidence type="ECO:0000256" key="2">
    <source>
        <dbReference type="ARBA" id="ARBA00022692"/>
    </source>
</evidence>
<protein>
    <recommendedName>
        <fullName evidence="5">UPF0314 protein SAMN05660750_02913</fullName>
    </recommendedName>
</protein>
<keyword evidence="2 5" id="KW-0812">Transmembrane</keyword>
<keyword evidence="4 5" id="KW-0472">Membrane</keyword>
<feature type="transmembrane region" description="Helical" evidence="5">
    <location>
        <begin position="168"/>
        <end position="186"/>
    </location>
</feature>
<comment type="similarity">
    <text evidence="5">Belongs to the UPF0314 family.</text>
</comment>
<proteinExistence type="inferred from homology"/>
<sequence>MALADTLSVERPASRANWAPGRLSPLAIAVLAALLTAGAAAILLWMGREPICKCGNIKFWQGTVMSSENSQHIADWYTFSHIIHGFLFYGLFWLIRRFTGLPLSFGVALLLAIVIESAWEITENTNAVINHYRSATISLDYYGDSVLNSVCDILAMVLGFLFARLAPVWVTVASALAMELIVGWLIRDNLTLNVIMLLWPMDWIKAWQGGA</sequence>
<name>A0A1T5F2H3_9HYPH</name>
<evidence type="ECO:0000256" key="4">
    <source>
        <dbReference type="ARBA" id="ARBA00023136"/>
    </source>
</evidence>
<evidence type="ECO:0000313" key="6">
    <source>
        <dbReference type="EMBL" id="SKB90319.1"/>
    </source>
</evidence>
<comment type="subcellular location">
    <subcellularLocation>
        <location evidence="5">Cell membrane</location>
        <topology evidence="5">Multi-pass membrane protein</topology>
    </subcellularLocation>
</comment>